<organism evidence="1 2">
    <name type="scientific">Synechococcus phage ACG-2014j</name>
    <dbReference type="NCBI Taxonomy" id="1493514"/>
    <lineage>
        <taxon>Viruses</taxon>
        <taxon>Duplodnaviria</taxon>
        <taxon>Heunggongvirae</taxon>
        <taxon>Uroviricota</taxon>
        <taxon>Caudoviricetes</taxon>
        <taxon>Pantevenvirales</taxon>
        <taxon>Kyanoviridae</taxon>
        <taxon>Potamoivirus</taxon>
        <taxon>Potamoivirus tusconj</taxon>
    </lineage>
</organism>
<sequence length="508" mass="56717">MSKQGRVNITGQWEVAVRKVQEALAGADPQGKEFAYFNYDVKTAVDPSDAANKRKKIFFGIKVLVPKSGRAVAANRITRNLTETFSDAVASRDNQQIDIPIVVGGISKSIRVEVKPEAGGGSGGGATETERNECAQCLYAALAFYVYGGHIDPTKIISEEDFQQAAKYIDLKDTKLEQIYGDALDLSWHHSSIKGANKLWDVFGRNSRGRRYTFCRGGGPDDKEIKAAFQKVNAQLKSDPNIRVSFSSEDKWNPADIWMVDNSLNMSELDALQTVDAINNFIKEKYESKELIGVSLKRIAGRVKMQVLNYRKDARALKASKYGFKKYDLVYKTSSKKDNKDNYPMDAYLYYYNGGYDKFQSRNFGDTTASWQLELKASSAAGGRAGGGSAITILKSLNVNYAGLTSGWDNKPFHQTCDPKNKTYKKKISEDILELLKKYNASGLPKDDTQALGEIYQRNQSWRYSKLLSLRLLDCISTSGKGDEIMRALYLYASSQTDKSSVYVKLMD</sequence>
<accession>A0A0E3FKL4</accession>
<evidence type="ECO:0000313" key="2">
    <source>
        <dbReference type="Proteomes" id="UP000185285"/>
    </source>
</evidence>
<name>A0A0E3FKL4_9CAUD</name>
<reference evidence="1 2" key="1">
    <citation type="submission" date="2013-12" db="EMBL/GenBank/DDBJ databases">
        <title>Ecological redundancy of diverse viral populations within a natural community.</title>
        <authorList>
            <person name="Gregory A.C."/>
            <person name="LaButti K."/>
            <person name="Copeland A."/>
            <person name="Woyke T."/>
            <person name="Sullivan M.B."/>
        </authorList>
    </citation>
    <scope>NUCLEOTIDE SEQUENCE [LARGE SCALE GENOMIC DNA]</scope>
    <source>
        <strain evidence="1">Syn7803US23</strain>
    </source>
</reference>
<gene>
    <name evidence="1" type="ORF">Syn7803US23_155</name>
</gene>
<proteinExistence type="predicted"/>
<dbReference type="EMBL" id="KJ019089">
    <property type="protein sequence ID" value="AIX28499.1"/>
    <property type="molecule type" value="Genomic_DNA"/>
</dbReference>
<keyword evidence="2" id="KW-1185">Reference proteome</keyword>
<dbReference type="Proteomes" id="UP000185285">
    <property type="component" value="Segment"/>
</dbReference>
<evidence type="ECO:0000313" key="1">
    <source>
        <dbReference type="EMBL" id="AIX28499.1"/>
    </source>
</evidence>
<protein>
    <submittedName>
        <fullName evidence="1">Uncharacterized protein</fullName>
    </submittedName>
</protein>